<proteinExistence type="predicted"/>
<name>A0A8S1L4K2_9CILI</name>
<gene>
    <name evidence="2" type="ORF">PSON_ATCC_30995.1.T0170186</name>
</gene>
<evidence type="ECO:0000313" key="3">
    <source>
        <dbReference type="Proteomes" id="UP000692954"/>
    </source>
</evidence>
<accession>A0A8S1L4K2</accession>
<evidence type="ECO:0000256" key="1">
    <source>
        <dbReference type="SAM" id="MobiDB-lite"/>
    </source>
</evidence>
<dbReference type="Proteomes" id="UP000692954">
    <property type="component" value="Unassembled WGS sequence"/>
</dbReference>
<comment type="caution">
    <text evidence="2">The sequence shown here is derived from an EMBL/GenBank/DDBJ whole genome shotgun (WGS) entry which is preliminary data.</text>
</comment>
<feature type="compositionally biased region" description="Low complexity" evidence="1">
    <location>
        <begin position="140"/>
        <end position="150"/>
    </location>
</feature>
<protein>
    <submittedName>
        <fullName evidence="2">Uncharacterized protein</fullName>
    </submittedName>
</protein>
<evidence type="ECO:0000313" key="2">
    <source>
        <dbReference type="EMBL" id="CAD8063000.1"/>
    </source>
</evidence>
<dbReference type="EMBL" id="CAJJDN010000017">
    <property type="protein sequence ID" value="CAD8063000.1"/>
    <property type="molecule type" value="Genomic_DNA"/>
</dbReference>
<feature type="region of interest" description="Disordered" evidence="1">
    <location>
        <begin position="140"/>
        <end position="182"/>
    </location>
</feature>
<feature type="compositionally biased region" description="Polar residues" evidence="1">
    <location>
        <begin position="151"/>
        <end position="182"/>
    </location>
</feature>
<reference evidence="2" key="1">
    <citation type="submission" date="2021-01" db="EMBL/GenBank/DDBJ databases">
        <authorList>
            <consortium name="Genoscope - CEA"/>
            <person name="William W."/>
        </authorList>
    </citation>
    <scope>NUCLEOTIDE SEQUENCE</scope>
</reference>
<dbReference type="OrthoDB" id="285963at2759"/>
<dbReference type="AlphaFoldDB" id="A0A8S1L4K2"/>
<sequence>MNPNNSRKPSQNARALTLADLDQQSISEDSAIDLDQSQLHKLGIDISNIQAADLTQIDEQHSKSIIRFSKKNSDSTTNIDLTHHIYQFKQKIQDLQLELGSDRSDPYQISLHSFKNQDDNSQNQGICVSEALGTNVRSQNQQKNYAQQNQTSNQFKVPNTSQQSSGGLSYNIPHLNSTGNQASHNVNPIGNIYEQLEYHKLKFYDSYMPEQHKVLNNPLKFLKYKLHQQNRYAFDHCLDCLIH</sequence>
<organism evidence="2 3">
    <name type="scientific">Paramecium sonneborni</name>
    <dbReference type="NCBI Taxonomy" id="65129"/>
    <lineage>
        <taxon>Eukaryota</taxon>
        <taxon>Sar</taxon>
        <taxon>Alveolata</taxon>
        <taxon>Ciliophora</taxon>
        <taxon>Intramacronucleata</taxon>
        <taxon>Oligohymenophorea</taxon>
        <taxon>Peniculida</taxon>
        <taxon>Parameciidae</taxon>
        <taxon>Paramecium</taxon>
    </lineage>
</organism>
<keyword evidence="3" id="KW-1185">Reference proteome</keyword>